<evidence type="ECO:0000313" key="4">
    <source>
        <dbReference type="EMBL" id="TKX34017.1"/>
    </source>
</evidence>
<keyword evidence="2" id="KW-1133">Transmembrane helix</keyword>
<evidence type="ECO:0000256" key="1">
    <source>
        <dbReference type="ARBA" id="ARBA00022729"/>
    </source>
</evidence>
<dbReference type="InterPro" id="IPR016047">
    <property type="entry name" value="M23ase_b-sheet_dom"/>
</dbReference>
<dbReference type="Pfam" id="PF01551">
    <property type="entry name" value="Peptidase_M23"/>
    <property type="match status" value="1"/>
</dbReference>
<dbReference type="EMBL" id="NXLY01000007">
    <property type="protein sequence ID" value="TKX34017.1"/>
    <property type="molecule type" value="Genomic_DNA"/>
</dbReference>
<accession>A0ABY2TJI8</accession>
<keyword evidence="2" id="KW-0472">Membrane</keyword>
<dbReference type="InterPro" id="IPR050570">
    <property type="entry name" value="Cell_wall_metabolism_enzyme"/>
</dbReference>
<comment type="caution">
    <text evidence="4">The sequence shown here is derived from an EMBL/GenBank/DDBJ whole genome shotgun (WGS) entry which is preliminary data.</text>
</comment>
<sequence>MARRKKKTFYLYFLILVVLAAFFIVKKEDIVRKSLPQILMPDIVYTNLEKPISVHIKDENHSIKNVKIILKKDDQDSGMLIADEKIQKLNDITLQVALPKSSEKSKSFIMEIIAENDCFWNIFDQDKAKKQIAIIVDNASPKINILSNSYQIEQGGAASVVFSAKDANLDQVYIETNRGKIFKATPYVKDGYYAALIAWDARDDEFRAYVIATDKAGNTSKERIRYYFLNRKYKVSNINLTDSFLDGKIENLAQEYAPKDNNFTRFDKFKFVNETLRNDNEKLIHEITSNVLEDKIDNFSLNLFLPLKHALKVGDFADHRYYSYNGQFVSDSYHMGIDLASVREAPIFSNNSGKVVFAQKNGIYGLNLIVYHGFGVYSLYGHCSSKDIDVGEKIASQSVIARTGKSGLALGDHLHFGVLVQGIETRPEQWQDRKWIEENIYKVLNNGKKIILGQKQ</sequence>
<organism evidence="4 5">
    <name type="scientific">Campylobacter taeniopygiae</name>
    <dbReference type="NCBI Taxonomy" id="2510188"/>
    <lineage>
        <taxon>Bacteria</taxon>
        <taxon>Pseudomonadati</taxon>
        <taxon>Campylobacterota</taxon>
        <taxon>Epsilonproteobacteria</taxon>
        <taxon>Campylobacterales</taxon>
        <taxon>Campylobacteraceae</taxon>
        <taxon>Campylobacter</taxon>
    </lineage>
</organism>
<reference evidence="4 5" key="1">
    <citation type="submission" date="2018-05" db="EMBL/GenBank/DDBJ databases">
        <title>Novel Campyloabacter and Helicobacter Species and Strains.</title>
        <authorList>
            <person name="Mannion A.J."/>
            <person name="Shen Z."/>
            <person name="Fox J.G."/>
        </authorList>
    </citation>
    <scope>NUCLEOTIDE SEQUENCE [LARGE SCALE GENOMIC DNA]</scope>
    <source>
        <strain evidence="5">MIT10-5678</strain>
    </source>
</reference>
<evidence type="ECO:0000256" key="2">
    <source>
        <dbReference type="SAM" id="Phobius"/>
    </source>
</evidence>
<dbReference type="CDD" id="cd12797">
    <property type="entry name" value="M23_peptidase"/>
    <property type="match status" value="1"/>
</dbReference>
<dbReference type="Gene3D" id="2.70.70.10">
    <property type="entry name" value="Glucose Permease (Domain IIA)"/>
    <property type="match status" value="1"/>
</dbReference>
<keyword evidence="1" id="KW-0732">Signal</keyword>
<dbReference type="InterPro" id="IPR011055">
    <property type="entry name" value="Dup_hybrid_motif"/>
</dbReference>
<dbReference type="RefSeq" id="WP_137623900.1">
    <property type="nucleotide sequence ID" value="NZ_NXLY01000007.1"/>
</dbReference>
<keyword evidence="2" id="KW-0812">Transmembrane</keyword>
<feature type="transmembrane region" description="Helical" evidence="2">
    <location>
        <begin position="9"/>
        <end position="25"/>
    </location>
</feature>
<keyword evidence="5" id="KW-1185">Reference proteome</keyword>
<dbReference type="PANTHER" id="PTHR21666">
    <property type="entry name" value="PEPTIDASE-RELATED"/>
    <property type="match status" value="1"/>
</dbReference>
<dbReference type="Proteomes" id="UP000309584">
    <property type="component" value="Unassembled WGS sequence"/>
</dbReference>
<dbReference type="PANTHER" id="PTHR21666:SF289">
    <property type="entry name" value="L-ALA--D-GLU ENDOPEPTIDASE"/>
    <property type="match status" value="1"/>
</dbReference>
<feature type="domain" description="M23ase beta-sheet core" evidence="3">
    <location>
        <begin position="333"/>
        <end position="425"/>
    </location>
</feature>
<evidence type="ECO:0000313" key="5">
    <source>
        <dbReference type="Proteomes" id="UP000309584"/>
    </source>
</evidence>
<name>A0ABY2TJI8_9BACT</name>
<gene>
    <name evidence="4" type="ORF">CQA75_04785</name>
</gene>
<protein>
    <submittedName>
        <fullName evidence="4">Peptidase M23</fullName>
    </submittedName>
</protein>
<proteinExistence type="predicted"/>
<evidence type="ECO:0000259" key="3">
    <source>
        <dbReference type="Pfam" id="PF01551"/>
    </source>
</evidence>
<dbReference type="SUPFAM" id="SSF51261">
    <property type="entry name" value="Duplicated hybrid motif"/>
    <property type="match status" value="1"/>
</dbReference>